<dbReference type="PANTHER" id="PTHR47505:SF1">
    <property type="entry name" value="DNA UTILIZATION PROTEIN YHGH"/>
    <property type="match status" value="1"/>
</dbReference>
<dbReference type="InterPro" id="IPR051910">
    <property type="entry name" value="ComF/GntX_DNA_util-trans"/>
</dbReference>
<dbReference type="AlphaFoldDB" id="A0A0P1EML5"/>
<feature type="domain" description="Phosphoribosyltransferase" evidence="2">
    <location>
        <begin position="187"/>
        <end position="239"/>
    </location>
</feature>
<proteinExistence type="inferred from homology"/>
<sequence>MTAKFQTALRLLFPPRCVACGALVESDFALCAGCWREVTFLGGDVCDACGAPVIDGASEMSPLCDSCLYDRPPWSKGRAAFLYGGVGRSLVLALKHGDRTDIVRPAAKWLAGAAQPLLKPNTLVAPVPLHRWRYLRRRYNQAALVAEAMARNLSLPYCPDLLLRVRGLGSLEGLGAAARRQKLSGAICANPKHAEMLHKASVLLVDDVLTTGATLKAATEACLNANAKDVCVATLARVAKDT</sequence>
<dbReference type="SUPFAM" id="SSF53271">
    <property type="entry name" value="PRTase-like"/>
    <property type="match status" value="1"/>
</dbReference>
<dbReference type="InterPro" id="IPR029057">
    <property type="entry name" value="PRTase-like"/>
</dbReference>
<dbReference type="Proteomes" id="UP000054823">
    <property type="component" value="Unassembled WGS sequence"/>
</dbReference>
<dbReference type="Pfam" id="PF00156">
    <property type="entry name" value="Pribosyltran"/>
    <property type="match status" value="1"/>
</dbReference>
<name>A0A0P1EML5_9RHOB</name>
<comment type="similarity">
    <text evidence="1">Belongs to the ComF/GntX family.</text>
</comment>
<dbReference type="CDD" id="cd06223">
    <property type="entry name" value="PRTases_typeI"/>
    <property type="match status" value="1"/>
</dbReference>
<evidence type="ECO:0000259" key="2">
    <source>
        <dbReference type="Pfam" id="PF00156"/>
    </source>
</evidence>
<evidence type="ECO:0000313" key="4">
    <source>
        <dbReference type="EMBL" id="CUH51543.1"/>
    </source>
</evidence>
<gene>
    <name evidence="4" type="ORF">SHM7688_00980</name>
</gene>
<reference evidence="4 5" key="1">
    <citation type="submission" date="2015-09" db="EMBL/GenBank/DDBJ databases">
        <authorList>
            <consortium name="Swine Surveillance"/>
        </authorList>
    </citation>
    <scope>NUCLEOTIDE SEQUENCE [LARGE SCALE GENOMIC DNA]</scope>
    <source>
        <strain evidence="4 5">CECT 7688</strain>
    </source>
</reference>
<dbReference type="Gene3D" id="3.40.50.2020">
    <property type="match status" value="1"/>
</dbReference>
<protein>
    <submittedName>
        <fullName evidence="4">DNA utilization protein GntX</fullName>
    </submittedName>
</protein>
<dbReference type="InterPro" id="IPR044005">
    <property type="entry name" value="DZR_2"/>
</dbReference>
<dbReference type="Pfam" id="PF18912">
    <property type="entry name" value="DZR_2"/>
    <property type="match status" value="1"/>
</dbReference>
<dbReference type="EMBL" id="CYPW01000006">
    <property type="protein sequence ID" value="CUH51543.1"/>
    <property type="molecule type" value="Genomic_DNA"/>
</dbReference>
<keyword evidence="5" id="KW-1185">Reference proteome</keyword>
<dbReference type="STRING" id="321267.SHM7688_00980"/>
<feature type="domain" description="Double zinc ribbon" evidence="3">
    <location>
        <begin position="8"/>
        <end position="68"/>
    </location>
</feature>
<evidence type="ECO:0000259" key="3">
    <source>
        <dbReference type="Pfam" id="PF18912"/>
    </source>
</evidence>
<evidence type="ECO:0000313" key="5">
    <source>
        <dbReference type="Proteomes" id="UP000054823"/>
    </source>
</evidence>
<accession>A0A0P1EML5</accession>
<dbReference type="InterPro" id="IPR000836">
    <property type="entry name" value="PRTase_dom"/>
</dbReference>
<dbReference type="RefSeq" id="WP_058238834.1">
    <property type="nucleotide sequence ID" value="NZ_CYPW01000006.1"/>
</dbReference>
<evidence type="ECO:0000256" key="1">
    <source>
        <dbReference type="ARBA" id="ARBA00008007"/>
    </source>
</evidence>
<dbReference type="PANTHER" id="PTHR47505">
    <property type="entry name" value="DNA UTILIZATION PROTEIN YHGH"/>
    <property type="match status" value="1"/>
</dbReference>
<organism evidence="4 5">
    <name type="scientific">Shimia marina</name>
    <dbReference type="NCBI Taxonomy" id="321267"/>
    <lineage>
        <taxon>Bacteria</taxon>
        <taxon>Pseudomonadati</taxon>
        <taxon>Pseudomonadota</taxon>
        <taxon>Alphaproteobacteria</taxon>
        <taxon>Rhodobacterales</taxon>
        <taxon>Roseobacteraceae</taxon>
    </lineage>
</organism>